<evidence type="ECO:0000256" key="1">
    <source>
        <dbReference type="SAM" id="SignalP"/>
    </source>
</evidence>
<dbReference type="GeneID" id="92026782"/>
<keyword evidence="3" id="KW-1185">Reference proteome</keyword>
<evidence type="ECO:0000313" key="3">
    <source>
        <dbReference type="Proteomes" id="UP001360953"/>
    </source>
</evidence>
<organism evidence="2 3">
    <name type="scientific">Phyllosticta citribraziliensis</name>
    <dbReference type="NCBI Taxonomy" id="989973"/>
    <lineage>
        <taxon>Eukaryota</taxon>
        <taxon>Fungi</taxon>
        <taxon>Dikarya</taxon>
        <taxon>Ascomycota</taxon>
        <taxon>Pezizomycotina</taxon>
        <taxon>Dothideomycetes</taxon>
        <taxon>Dothideomycetes incertae sedis</taxon>
        <taxon>Botryosphaeriales</taxon>
        <taxon>Phyllostictaceae</taxon>
        <taxon>Phyllosticta</taxon>
    </lineage>
</organism>
<feature type="chain" id="PRO_5047011130" evidence="1">
    <location>
        <begin position="25"/>
        <end position="196"/>
    </location>
</feature>
<sequence>MHPSQTKGLLLLLLLLALAAPIAAPNCFAANGAPRHDRVKSQQEVGTYLHVSSPRLVHALQVAGGSDSSVHSALCTLHPTTSRHVLPRPPTRALRLIRLGCEHSAAVAASLASPSRRSHTRLSRSNPHAVCLTSAKETTLPVCRIPCPRSTHPEQDGPEFPVIVRFCPGPPAPSGSARCKPGQLPTIRPNRVCSSI</sequence>
<dbReference type="EMBL" id="JBBPEH010000013">
    <property type="protein sequence ID" value="KAK7530580.1"/>
    <property type="molecule type" value="Genomic_DNA"/>
</dbReference>
<reference evidence="2 3" key="1">
    <citation type="submission" date="2024-04" db="EMBL/GenBank/DDBJ databases">
        <title>Phyllosticta paracitricarpa is synonymous to the EU quarantine fungus P. citricarpa based on phylogenomic analyses.</title>
        <authorList>
            <consortium name="Lawrence Berkeley National Laboratory"/>
            <person name="Van ingen-buijs V.A."/>
            <person name="Van westerhoven A.C."/>
            <person name="Haridas S."/>
            <person name="Skiadas P."/>
            <person name="Martin F."/>
            <person name="Groenewald J.Z."/>
            <person name="Crous P.W."/>
            <person name="Seidl M.F."/>
        </authorList>
    </citation>
    <scope>NUCLEOTIDE SEQUENCE [LARGE SCALE GENOMIC DNA]</scope>
    <source>
        <strain evidence="2 3">CPC 17464</strain>
    </source>
</reference>
<protein>
    <submittedName>
        <fullName evidence="2">Uncharacterized protein</fullName>
    </submittedName>
</protein>
<evidence type="ECO:0000313" key="2">
    <source>
        <dbReference type="EMBL" id="KAK7530580.1"/>
    </source>
</evidence>
<comment type="caution">
    <text evidence="2">The sequence shown here is derived from an EMBL/GenBank/DDBJ whole genome shotgun (WGS) entry which is preliminary data.</text>
</comment>
<dbReference type="RefSeq" id="XP_066650653.1">
    <property type="nucleotide sequence ID" value="XM_066793876.1"/>
</dbReference>
<name>A0ABR1L9S2_9PEZI</name>
<gene>
    <name evidence="2" type="ORF">J3D65DRAFT_129371</name>
</gene>
<feature type="signal peptide" evidence="1">
    <location>
        <begin position="1"/>
        <end position="24"/>
    </location>
</feature>
<accession>A0ABR1L9S2</accession>
<dbReference type="Proteomes" id="UP001360953">
    <property type="component" value="Unassembled WGS sequence"/>
</dbReference>
<proteinExistence type="predicted"/>
<keyword evidence="1" id="KW-0732">Signal</keyword>